<dbReference type="Gene3D" id="3.40.50.300">
    <property type="entry name" value="P-loop containing nucleotide triphosphate hydrolases"/>
    <property type="match status" value="1"/>
</dbReference>
<keyword evidence="1" id="KW-0472">Membrane</keyword>
<sequence>MKLQRSLVIVLVLAFAATASAGRTHTKKLTEPMPFGSDILDTGKETDPSDIQADIALLPALAEGVNARVKTFSVGLDPMHEQTAAEWFESLGYRTLTGDVKYVKGYWGGTRAEADPRLGASFCQGAADLAPTQDYDFANWLPVPNVLDELASTYPDAKFLLFESEPGRWLDNVYIKAQEAALRGAKCGCGGDVEDRVDNAKCRLGDEVHFCDVYPCVYERTFTTSAVDPSAWVDTYVRHVKNVKQSLGSRLLVVDMETPQSPIAVSQQIASHLGLSANPEAFALAHPFEPHVLAHVSEHRWLVFWFACVGALGAAILFAPSPFTDGGARFYRDMAERV</sequence>
<dbReference type="OMA" id="WWTHASA"/>
<accession>C1E588</accession>
<organism evidence="3 4">
    <name type="scientific">Micromonas commoda (strain RCC299 / NOUM17 / CCMP2709)</name>
    <name type="common">Picoplanktonic green alga</name>
    <dbReference type="NCBI Taxonomy" id="296587"/>
    <lineage>
        <taxon>Eukaryota</taxon>
        <taxon>Viridiplantae</taxon>
        <taxon>Chlorophyta</taxon>
        <taxon>Mamiellophyceae</taxon>
        <taxon>Mamiellales</taxon>
        <taxon>Mamiellaceae</taxon>
        <taxon>Micromonas</taxon>
    </lineage>
</organism>
<keyword evidence="1" id="KW-1133">Transmembrane helix</keyword>
<dbReference type="EMBL" id="CP001325">
    <property type="protein sequence ID" value="ACO62471.1"/>
    <property type="molecule type" value="Genomic_DNA"/>
</dbReference>
<evidence type="ECO:0000313" key="3">
    <source>
        <dbReference type="EMBL" id="ACO62471.1"/>
    </source>
</evidence>
<feature type="chain" id="PRO_5002906847" evidence="2">
    <location>
        <begin position="22"/>
        <end position="338"/>
    </location>
</feature>
<dbReference type="AlphaFoldDB" id="C1E588"/>
<protein>
    <submittedName>
        <fullName evidence="3">Uncharacterized protein</fullName>
    </submittedName>
</protein>
<keyword evidence="1" id="KW-0812">Transmembrane</keyword>
<keyword evidence="4" id="KW-1185">Reference proteome</keyword>
<dbReference type="KEGG" id="mis:MICPUN_99838"/>
<gene>
    <name evidence="3" type="ORF">MICPUN_99838</name>
</gene>
<evidence type="ECO:0000313" key="4">
    <source>
        <dbReference type="Proteomes" id="UP000002009"/>
    </source>
</evidence>
<dbReference type="GeneID" id="8242878"/>
<proteinExistence type="predicted"/>
<dbReference type="RefSeq" id="XP_002501213.1">
    <property type="nucleotide sequence ID" value="XM_002501167.1"/>
</dbReference>
<dbReference type="Proteomes" id="UP000002009">
    <property type="component" value="Chromosome 4"/>
</dbReference>
<feature type="transmembrane region" description="Helical" evidence="1">
    <location>
        <begin position="301"/>
        <end position="319"/>
    </location>
</feature>
<dbReference type="InParanoid" id="C1E588"/>
<feature type="signal peptide" evidence="2">
    <location>
        <begin position="1"/>
        <end position="21"/>
    </location>
</feature>
<evidence type="ECO:0000256" key="2">
    <source>
        <dbReference type="SAM" id="SignalP"/>
    </source>
</evidence>
<reference evidence="3 4" key="1">
    <citation type="journal article" date="2009" name="Science">
        <title>Green evolution and dynamic adaptations revealed by genomes of the marine picoeukaryotes Micromonas.</title>
        <authorList>
            <person name="Worden A.Z."/>
            <person name="Lee J.H."/>
            <person name="Mock T."/>
            <person name="Rouze P."/>
            <person name="Simmons M.P."/>
            <person name="Aerts A.L."/>
            <person name="Allen A.E."/>
            <person name="Cuvelier M.L."/>
            <person name="Derelle E."/>
            <person name="Everett M.V."/>
            <person name="Foulon E."/>
            <person name="Grimwood J."/>
            <person name="Gundlach H."/>
            <person name="Henrissat B."/>
            <person name="Napoli C."/>
            <person name="McDonald S.M."/>
            <person name="Parker M.S."/>
            <person name="Rombauts S."/>
            <person name="Salamov A."/>
            <person name="Von Dassow P."/>
            <person name="Badger J.H."/>
            <person name="Coutinho P.M."/>
            <person name="Demir E."/>
            <person name="Dubchak I."/>
            <person name="Gentemann C."/>
            <person name="Eikrem W."/>
            <person name="Gready J.E."/>
            <person name="John U."/>
            <person name="Lanier W."/>
            <person name="Lindquist E.A."/>
            <person name="Lucas S."/>
            <person name="Mayer K.F."/>
            <person name="Moreau H."/>
            <person name="Not F."/>
            <person name="Otillar R."/>
            <person name="Panaud O."/>
            <person name="Pangilinan J."/>
            <person name="Paulsen I."/>
            <person name="Piegu B."/>
            <person name="Poliakov A."/>
            <person name="Robbens S."/>
            <person name="Schmutz J."/>
            <person name="Toulza E."/>
            <person name="Wyss T."/>
            <person name="Zelensky A."/>
            <person name="Zhou K."/>
            <person name="Armbrust E.V."/>
            <person name="Bhattacharya D."/>
            <person name="Goodenough U.W."/>
            <person name="Van de Peer Y."/>
            <person name="Grigoriev I.V."/>
        </authorList>
    </citation>
    <scope>NUCLEOTIDE SEQUENCE [LARGE SCALE GENOMIC DNA]</scope>
    <source>
        <strain evidence="4">RCC299 / NOUM17</strain>
    </source>
</reference>
<dbReference type="OrthoDB" id="498847at2759"/>
<keyword evidence="2" id="KW-0732">Signal</keyword>
<dbReference type="InterPro" id="IPR027417">
    <property type="entry name" value="P-loop_NTPase"/>
</dbReference>
<name>C1E588_MICCC</name>
<evidence type="ECO:0000256" key="1">
    <source>
        <dbReference type="SAM" id="Phobius"/>
    </source>
</evidence>